<dbReference type="OrthoDB" id="10648249at2759"/>
<proteinExistence type="predicted"/>
<protein>
    <submittedName>
        <fullName evidence="2">Uncharacterized protein</fullName>
    </submittedName>
</protein>
<accession>A0A1W0X1W3</accession>
<comment type="caution">
    <text evidence="2">The sequence shown here is derived from an EMBL/GenBank/DDBJ whole genome shotgun (WGS) entry which is preliminary data.</text>
</comment>
<dbReference type="AlphaFoldDB" id="A0A1W0X1W3"/>
<organism evidence="2 3">
    <name type="scientific">Hypsibius exemplaris</name>
    <name type="common">Freshwater tardigrade</name>
    <dbReference type="NCBI Taxonomy" id="2072580"/>
    <lineage>
        <taxon>Eukaryota</taxon>
        <taxon>Metazoa</taxon>
        <taxon>Ecdysozoa</taxon>
        <taxon>Tardigrada</taxon>
        <taxon>Eutardigrada</taxon>
        <taxon>Parachela</taxon>
        <taxon>Hypsibioidea</taxon>
        <taxon>Hypsibiidae</taxon>
        <taxon>Hypsibius</taxon>
    </lineage>
</organism>
<evidence type="ECO:0000256" key="1">
    <source>
        <dbReference type="SAM" id="MobiDB-lite"/>
    </source>
</evidence>
<dbReference type="EMBL" id="MTYJ01000023">
    <property type="protein sequence ID" value="OQV21475.1"/>
    <property type="molecule type" value="Genomic_DNA"/>
</dbReference>
<evidence type="ECO:0000313" key="3">
    <source>
        <dbReference type="Proteomes" id="UP000192578"/>
    </source>
</evidence>
<reference evidence="3" key="1">
    <citation type="submission" date="2017-01" db="EMBL/GenBank/DDBJ databases">
        <title>Comparative genomics of anhydrobiosis in the tardigrade Hypsibius dujardini.</title>
        <authorList>
            <person name="Yoshida Y."/>
            <person name="Koutsovoulos G."/>
            <person name="Laetsch D."/>
            <person name="Stevens L."/>
            <person name="Kumar S."/>
            <person name="Horikawa D."/>
            <person name="Ishino K."/>
            <person name="Komine S."/>
            <person name="Tomita M."/>
            <person name="Blaxter M."/>
            <person name="Arakawa K."/>
        </authorList>
    </citation>
    <scope>NUCLEOTIDE SEQUENCE [LARGE SCALE GENOMIC DNA]</scope>
    <source>
        <strain evidence="3">Z151</strain>
    </source>
</reference>
<feature type="region of interest" description="Disordered" evidence="1">
    <location>
        <begin position="1"/>
        <end position="30"/>
    </location>
</feature>
<evidence type="ECO:0000313" key="2">
    <source>
        <dbReference type="EMBL" id="OQV21475.1"/>
    </source>
</evidence>
<feature type="region of interest" description="Disordered" evidence="1">
    <location>
        <begin position="231"/>
        <end position="257"/>
    </location>
</feature>
<feature type="region of interest" description="Disordered" evidence="1">
    <location>
        <begin position="721"/>
        <end position="742"/>
    </location>
</feature>
<gene>
    <name evidence="2" type="ORF">BV898_04679</name>
</gene>
<name>A0A1W0X1W3_HYPEX</name>
<dbReference type="Proteomes" id="UP000192578">
    <property type="component" value="Unassembled WGS sequence"/>
</dbReference>
<sequence length="742" mass="82861">MATRKRKNAETPLEMSPASPPAESRPKTSPIFKRRTMSTLTFDKLVALLDSKAVSIPEIWTKMVDRGSATVMFSQMDFLCGGSPKFLKYLRIKWESTPPEPPKPIPSVFVDQQTISETIISAILGRNFVKEVGDVVKLLNYLLACPLTVTPPLPPINTRPGGAETKRAICDPNTVLALDLAPGAEDVTDHSLGSPAASTINSTGDSYVETEACAPVSSNLGNISFVVTGQEATSGVSHTEDKSSSKTRAGRKSTKTETLVTAKIPTEKAIFPRKKAKTFMTDRSPAPRRTPVINRSAFADLSCYYWTKNAPHRTALVKNGEVFIEKEVLVKLQTEFPPVSGDFNSYGWELLRHMLGDYQRIREVRREAGMHFGILRMLGSNVMENVREHVAEVFKNSAFDPAVFKAYIATRFTAVVKRSEVKQSTSLMASVLYNPNYFPSGNASGTATEPYYVTPAPGRTCLSEKHSLYVDSYALAELQRYYGPESSCGASGIVDYSWRILVRLCGGETKFQETVLANRERIKLCGGVAEVFGENILAGLYDHACSLHSSELRKLGSLYTFTYRHMKNRMDGIIKHHEEGHGPTAWKTRGEPEPAIVTLLRAQKYWLQPAIDRTRLRPGHDVFITTSVLTDLNNSWGPDAPEGSIKNYSWELILHMLGGLPVIRQLADLKIFPYAIGSYLEDETLLAICLHVDGVFSLQQSMHPKYLVKFCNDKIRRLRYRPKRNDNRREKNRRRREGLPAD</sequence>
<keyword evidence="3" id="KW-1185">Reference proteome</keyword>